<sequence>MTPRLTAEQWSLVLAVLDRWADVGEEAREELDDHDLVGDVAERELCGAISFQLSEQAPNWSLPKGTMR</sequence>
<keyword evidence="2" id="KW-1185">Reference proteome</keyword>
<dbReference type="Proteomes" id="UP001500902">
    <property type="component" value="Unassembled WGS sequence"/>
</dbReference>
<dbReference type="RefSeq" id="WP_344874129.1">
    <property type="nucleotide sequence ID" value="NZ_BAAAZP010000019.1"/>
</dbReference>
<proteinExistence type="predicted"/>
<evidence type="ECO:0000313" key="2">
    <source>
        <dbReference type="Proteomes" id="UP001500902"/>
    </source>
</evidence>
<evidence type="ECO:0000313" key="1">
    <source>
        <dbReference type="EMBL" id="GAA3652189.1"/>
    </source>
</evidence>
<dbReference type="EMBL" id="BAAAZP010000019">
    <property type="protein sequence ID" value="GAA3652189.1"/>
    <property type="molecule type" value="Genomic_DNA"/>
</dbReference>
<organism evidence="1 2">
    <name type="scientific">Nonomuraea antimicrobica</name>
    <dbReference type="NCBI Taxonomy" id="561173"/>
    <lineage>
        <taxon>Bacteria</taxon>
        <taxon>Bacillati</taxon>
        <taxon>Actinomycetota</taxon>
        <taxon>Actinomycetes</taxon>
        <taxon>Streptosporangiales</taxon>
        <taxon>Streptosporangiaceae</taxon>
        <taxon>Nonomuraea</taxon>
    </lineage>
</organism>
<comment type="caution">
    <text evidence="1">The sequence shown here is derived from an EMBL/GenBank/DDBJ whole genome shotgun (WGS) entry which is preliminary data.</text>
</comment>
<reference evidence="2" key="1">
    <citation type="journal article" date="2019" name="Int. J. Syst. Evol. Microbiol.">
        <title>The Global Catalogue of Microorganisms (GCM) 10K type strain sequencing project: providing services to taxonomists for standard genome sequencing and annotation.</title>
        <authorList>
            <consortium name="The Broad Institute Genomics Platform"/>
            <consortium name="The Broad Institute Genome Sequencing Center for Infectious Disease"/>
            <person name="Wu L."/>
            <person name="Ma J."/>
        </authorList>
    </citation>
    <scope>NUCLEOTIDE SEQUENCE [LARGE SCALE GENOMIC DNA]</scope>
    <source>
        <strain evidence="2">JCM 16904</strain>
    </source>
</reference>
<protein>
    <submittedName>
        <fullName evidence="1">Uncharacterized protein</fullName>
    </submittedName>
</protein>
<accession>A0ABP7B7S5</accession>
<gene>
    <name evidence="1" type="ORF">GCM10022224_013840</name>
</gene>
<name>A0ABP7B7S5_9ACTN</name>